<keyword evidence="3" id="KW-1185">Reference proteome</keyword>
<reference evidence="2 3" key="1">
    <citation type="submission" date="2018-01" db="EMBL/GenBank/DDBJ databases">
        <authorList>
            <person name="Gaut B.S."/>
            <person name="Morton B.R."/>
            <person name="Clegg M.T."/>
            <person name="Duvall M.R."/>
        </authorList>
    </citation>
    <scope>NUCLEOTIDE SEQUENCE [LARGE SCALE GENOMIC DNA]</scope>
    <source>
        <strain evidence="2">GP69</strain>
    </source>
</reference>
<feature type="transmembrane region" description="Helical" evidence="1">
    <location>
        <begin position="196"/>
        <end position="218"/>
    </location>
</feature>
<dbReference type="EMBL" id="OFSM01000031">
    <property type="protein sequence ID" value="SOY31796.1"/>
    <property type="molecule type" value="Genomic_DNA"/>
</dbReference>
<evidence type="ECO:0000313" key="3">
    <source>
        <dbReference type="Proteomes" id="UP000236311"/>
    </source>
</evidence>
<organism evidence="2 3">
    <name type="scientific">Acetatifactor muris</name>
    <dbReference type="NCBI Taxonomy" id="879566"/>
    <lineage>
        <taxon>Bacteria</taxon>
        <taxon>Bacillati</taxon>
        <taxon>Bacillota</taxon>
        <taxon>Clostridia</taxon>
        <taxon>Lachnospirales</taxon>
        <taxon>Lachnospiraceae</taxon>
        <taxon>Acetatifactor</taxon>
    </lineage>
</organism>
<keyword evidence="1" id="KW-0472">Membrane</keyword>
<dbReference type="RefSeq" id="WP_103241772.1">
    <property type="nucleotide sequence ID" value="NZ_JANJZD010000033.1"/>
</dbReference>
<dbReference type="AlphaFoldDB" id="A0A2K4ZMZ8"/>
<keyword evidence="1" id="KW-0812">Transmembrane</keyword>
<feature type="transmembrane region" description="Helical" evidence="1">
    <location>
        <begin position="123"/>
        <end position="141"/>
    </location>
</feature>
<name>A0A2K4ZMZ8_9FIRM</name>
<keyword evidence="1" id="KW-1133">Transmembrane helix</keyword>
<dbReference type="Proteomes" id="UP000236311">
    <property type="component" value="Unassembled WGS sequence"/>
</dbReference>
<feature type="transmembrane region" description="Helical" evidence="1">
    <location>
        <begin position="153"/>
        <end position="176"/>
    </location>
</feature>
<evidence type="ECO:0000256" key="1">
    <source>
        <dbReference type="SAM" id="Phobius"/>
    </source>
</evidence>
<accession>A0A2K4ZMZ8</accession>
<proteinExistence type="predicted"/>
<sequence>MTRDIKISLTFPKQAYAVFFALVLSLVRGVAYSNEIGIALEAPMAILAFTFCADTYTQEIVSRRSEIWRLCPMKKRIHCIYRRIAIQELFLLTIAAVSYGLFFLFQNPITYIMENGSESEMCRFFVCLAAMAVTLGFWGILSNLISCLFRNMWVGIGGCLVLWTITNSVLGDRIFGAWNLFSYSFRNLEDSSDFNWIYGKVVCICIGILAMAALPAIIRKRG</sequence>
<gene>
    <name evidence="2" type="ORF">AMURIS_04544</name>
</gene>
<protein>
    <submittedName>
        <fullName evidence="2">ABC-2 family transporter protein</fullName>
    </submittedName>
</protein>
<evidence type="ECO:0000313" key="2">
    <source>
        <dbReference type="EMBL" id="SOY31796.1"/>
    </source>
</evidence>
<feature type="transmembrane region" description="Helical" evidence="1">
    <location>
        <begin position="84"/>
        <end position="103"/>
    </location>
</feature>
<feature type="transmembrane region" description="Helical" evidence="1">
    <location>
        <begin position="15"/>
        <end position="32"/>
    </location>
</feature>
<dbReference type="OrthoDB" id="1826122at2"/>